<dbReference type="EMBL" id="OIVN01000181">
    <property type="protein sequence ID" value="SPC75808.1"/>
    <property type="molecule type" value="Genomic_DNA"/>
</dbReference>
<feature type="region of interest" description="Disordered" evidence="7">
    <location>
        <begin position="306"/>
        <end position="429"/>
    </location>
</feature>
<dbReference type="PROSITE" id="PS50994">
    <property type="entry name" value="INTEGRASE"/>
    <property type="match status" value="1"/>
</dbReference>
<dbReference type="InterPro" id="IPR001584">
    <property type="entry name" value="Integrase_cat-core"/>
</dbReference>
<evidence type="ECO:0000256" key="2">
    <source>
        <dbReference type="ARBA" id="ARBA00022695"/>
    </source>
</evidence>
<keyword evidence="3" id="KW-0540">Nuclease</keyword>
<dbReference type="Gene3D" id="3.10.20.370">
    <property type="match status" value="1"/>
</dbReference>
<dbReference type="Gene3D" id="3.30.420.10">
    <property type="entry name" value="Ribonuclease H-like superfamily/Ribonuclease H"/>
    <property type="match status" value="2"/>
</dbReference>
<dbReference type="GO" id="GO:0003676">
    <property type="term" value="F:nucleic acid binding"/>
    <property type="evidence" value="ECO:0007669"/>
    <property type="project" value="InterPro"/>
</dbReference>
<dbReference type="GO" id="GO:0003964">
    <property type="term" value="F:RNA-directed DNA polymerase activity"/>
    <property type="evidence" value="ECO:0007669"/>
    <property type="project" value="UniProtKB-KW"/>
</dbReference>
<evidence type="ECO:0000256" key="6">
    <source>
        <dbReference type="ARBA" id="ARBA00022918"/>
    </source>
</evidence>
<dbReference type="PANTHER" id="PTHR48475:SF1">
    <property type="entry name" value="RNASE H TYPE-1 DOMAIN-CONTAINING PROTEIN"/>
    <property type="match status" value="1"/>
</dbReference>
<evidence type="ECO:0000256" key="1">
    <source>
        <dbReference type="ARBA" id="ARBA00022679"/>
    </source>
</evidence>
<organism evidence="9">
    <name type="scientific">Fagus sylvatica</name>
    <name type="common">Beechnut</name>
    <dbReference type="NCBI Taxonomy" id="28930"/>
    <lineage>
        <taxon>Eukaryota</taxon>
        <taxon>Viridiplantae</taxon>
        <taxon>Streptophyta</taxon>
        <taxon>Embryophyta</taxon>
        <taxon>Tracheophyta</taxon>
        <taxon>Spermatophyta</taxon>
        <taxon>Magnoliopsida</taxon>
        <taxon>eudicotyledons</taxon>
        <taxon>Gunneridae</taxon>
        <taxon>Pentapetalae</taxon>
        <taxon>rosids</taxon>
        <taxon>fabids</taxon>
        <taxon>Fagales</taxon>
        <taxon>Fagaceae</taxon>
        <taxon>Fagus</taxon>
    </lineage>
</organism>
<evidence type="ECO:0000256" key="4">
    <source>
        <dbReference type="ARBA" id="ARBA00022759"/>
    </source>
</evidence>
<feature type="compositionally biased region" description="Basic and acidic residues" evidence="7">
    <location>
        <begin position="631"/>
        <end position="662"/>
    </location>
</feature>
<keyword evidence="1" id="KW-0808">Transferase</keyword>
<dbReference type="GO" id="GO:0015074">
    <property type="term" value="P:DNA integration"/>
    <property type="evidence" value="ECO:0007669"/>
    <property type="project" value="InterPro"/>
</dbReference>
<dbReference type="GO" id="GO:0004523">
    <property type="term" value="F:RNA-DNA hybrid ribonuclease activity"/>
    <property type="evidence" value="ECO:0007669"/>
    <property type="project" value="InterPro"/>
</dbReference>
<evidence type="ECO:0000256" key="3">
    <source>
        <dbReference type="ARBA" id="ARBA00022722"/>
    </source>
</evidence>
<proteinExistence type="predicted"/>
<dbReference type="InterPro" id="IPR041373">
    <property type="entry name" value="RT_RNaseH"/>
</dbReference>
<dbReference type="InterPro" id="IPR012337">
    <property type="entry name" value="RNaseH-like_sf"/>
</dbReference>
<feature type="region of interest" description="Disordered" evidence="7">
    <location>
        <begin position="1046"/>
        <end position="1080"/>
    </location>
</feature>
<dbReference type="Gene3D" id="3.10.10.10">
    <property type="entry name" value="HIV Type 1 Reverse Transcriptase, subunit A, domain 1"/>
    <property type="match status" value="1"/>
</dbReference>
<feature type="compositionally biased region" description="Low complexity" evidence="7">
    <location>
        <begin position="318"/>
        <end position="327"/>
    </location>
</feature>
<dbReference type="Gene3D" id="3.30.70.270">
    <property type="match status" value="2"/>
</dbReference>
<feature type="region of interest" description="Disordered" evidence="7">
    <location>
        <begin position="838"/>
        <end position="885"/>
    </location>
</feature>
<dbReference type="InterPro" id="IPR000477">
    <property type="entry name" value="RT_dom"/>
</dbReference>
<sequence length="2513" mass="282152">MQQEPLDPSLVVPELMDPGPIDPSVLTQQEYHRSNVIWNTVVDNPLLRCRGREAVIARAPRPHPRIVSYIKWARLYGLYTLGFIQLDWALITALVERWRTETHTFHLPYGEMTITLEDVEVLLGLKAPVTAQTDEQTVQRMPDIISLAWLYKEMCRACKGSTCIGEALNLLQLWAFCRFPCLVPSLVSEPQIDYGVNVDGQPLPRGPYGVKIVWQPYTTDILDELPDYCKAGHGCYRADISDPVNTNVDMHTMDLRGKTKVDLLDKHISKWPAETQVVKDIAMVLQHARAINRIDVLVCMNVDPSTSTQLTPSMGDDPSVSPSTSAKSPPPTSVGPSGTPSSIAHPLPPMSVGPSSTPSSIAQPPLPTSVGPSDPPSSIAQQTPSTSTCPSDDVASSTHKHHRVAPSPPTSPNSASLTTTHLPPSLSVNPTTQSSVDMFYMQAVGLGHITTHVELDSSACIFIPTPPLHTPHAEVASTNPTLTYSPPASSLPTTIDCHHSLAEDEKGDVVAGDWLCFLSWNKPVWFVVRENEIGEREKRVMESENGLVKILGSGVEFDGVDVDVLDIDPVKDRKGLLGPSAESPKRGNQEMDSGRSTRKEWSQPKVKRESGGNTREERQPNLWRLLLSPHSRRETNGRFTRKERSQPKVKRRPEENVNKEDVDQTYGGCHAFHTTDESQARLTHQKGRISTKDRKGDYFLKRYGSLLLRCIIPVGGSSFVDRKAFTADPYFSSHKAQHSSGSERTLQQTRSAVMPPRSRRQNSVVNSHPDTESNAHNQAVGGAQQNNGGNMEGGGIPEGNPRGGNPGGQPPLTLIYELIQSLQQNQGELAESIRQLKESSNNREAHGGNGRNHEEKDHHDERDSNNKNDAPFPPYPKELLKEPYPEKYDTPNFSLFDGRKGSAVEHISKFLDSMGPFAGNGGLYLREFSKSLIDRAYTRYAMLPEGSIRDWEDMVESFCSKYFHVEEKITLLNLHSTKQLPGEDLLKYIHRFRDISLDCHAKYEESELVEVCIDNMLPEFRAHLENLDISQFAPLLQKARKTALSVKPHSEKAREKKSQHQALTVSTTTAPSGNKRKRPVEKIFEEPPPLPFTVEEMMVIFDKWVKDEVIKLPQINKAPTEEEKRDPKFYRYHRYVHHPTADCRSLRWELNRKIQDGTLQLSPEQQRVHKNPFPNHRKDQGKAVVSVKSPKFKSLFNQLGLGPEARNAATEAIIAIAADSGATCFTAEAHASRAFLETTNAESFGRHGLLSESYPTEYSQSSQHSTKEDSRPWLHKHKLISSTYHQCIKERLNGKPIRIAANPSPFDQTEAHFIETALYDELSTKEPSIIKPFGTPLPDWEDIKNDPDVDLREVLERKKKRKEHMAEDEIAPRCICVQMPDGRIKEAEGHEKLAVEKEEVKLEKSAEVDSKITPKEDLEVINLSHDLGVNKPISISTFLSAVERACLINLLKEYQDVFAWKYDEMPGIDPGLVAHSLNVKPGTKPVVQPARTFHTAVEAQITQKVKKLLAAGFIKPIQHPRWLSNIVPVKKKNGQIRCCVDFRNLSKACPKDEFPLPNMDLLIDSAAGSAMFYFMDGFSGYNQIRMSPRDAKKTTFRTPIGNFYYTVMLFGLKNAGATYQRTMTSMFHDMIHQEIEDYVDDIVVKSKRREDHLEVLRKVFERCRLYKLKMNPLKCAFGVSAGKFLGFLVHNRGIDVDPAKASTIATMKPPTSHKELKSFLGRLSYIKRFIPGLAAVTSTFSHLLKKGVSFNWSAECQEAFERIQAIMTKLPTVCAPTVRKPLRLYLASNSQVIGALVAQEDDDGIEQPVYYVSRGLKDTETRYSVAERACLALVYASQRLRHYFLTHKIQLMTKSHPIRSLLHRPVLSGRLAQWLLQLSQYEISTETPTAIKSQAIADLLAQFPGEDSSIISQEVPGEVGEAMLVGMADSTWTLKFDGSSTSMSSGAGVVLIREDGETIAKSFKLDFPCSNNASEYEAYITGLAIAHGMGIKNLRVISDSNLIICQAKGEFSLKEPSLAPYRALAQRLEGKFSTFKVTHALRGENRYADALAALGSQVAFEGPTADVTINKRSIPVTDLLREEYEEQDHGKEDWRTPLKSKLMSPEGVADLKVLKDFVLISGDLYRRLPRGILARCVSLQEGTKKLQEVHEKSCELEGGVSLYRRLQRLGYFWPDMSKEAADLQKRCLTCQHQHENEQVCVTFLSSDWQTPFLEYFIEGILPQTGREATRIKKLSTRYFVESGILFRKGFHGDPLRCLSLSESQIVMKEAHSGECGEHQGKKRLYQLLLTLGYYWPTMKKDTADFVKARHTCQMQANLIHTHPTNLQNMATPWPFHTWGLDLISPINLPSGGYIWILIISDNGTPFVNKDVREVLEHYRIKHRWSTPYYPQGNGQAEATNRMLLRILSKMVFDYGKGWSSHLADVLWAYRGSSKIATGFTPFSLVYGTDVISPLELLVPSPRMLQGMELEADVEMCAEARVADLESLDESRELALARNLWYYQKLANTYGKTV</sequence>
<keyword evidence="5" id="KW-0378">Hydrolase</keyword>
<dbReference type="InterPro" id="IPR002156">
    <property type="entry name" value="RNaseH_domain"/>
</dbReference>
<dbReference type="InterPro" id="IPR043502">
    <property type="entry name" value="DNA/RNA_pol_sf"/>
</dbReference>
<dbReference type="Pfam" id="PF17917">
    <property type="entry name" value="RT_RNaseH"/>
    <property type="match status" value="1"/>
</dbReference>
<feature type="compositionally biased region" description="Basic and acidic residues" evidence="7">
    <location>
        <begin position="838"/>
        <end position="866"/>
    </location>
</feature>
<dbReference type="InterPro" id="IPR041588">
    <property type="entry name" value="Integrase_H2C2"/>
</dbReference>
<evidence type="ECO:0000256" key="7">
    <source>
        <dbReference type="SAM" id="MobiDB-lite"/>
    </source>
</evidence>
<dbReference type="CDD" id="cd09279">
    <property type="entry name" value="RNase_HI_like"/>
    <property type="match status" value="1"/>
</dbReference>
<dbReference type="Pfam" id="PF03732">
    <property type="entry name" value="Retrotrans_gag"/>
    <property type="match status" value="1"/>
</dbReference>
<dbReference type="InterPro" id="IPR043128">
    <property type="entry name" value="Rev_trsase/Diguanyl_cyclase"/>
</dbReference>
<dbReference type="CDD" id="cd01647">
    <property type="entry name" value="RT_LTR"/>
    <property type="match status" value="1"/>
</dbReference>
<feature type="region of interest" description="Disordered" evidence="7">
    <location>
        <begin position="571"/>
        <end position="689"/>
    </location>
</feature>
<dbReference type="Pfam" id="PF00078">
    <property type="entry name" value="RVT_1"/>
    <property type="match status" value="1"/>
</dbReference>
<dbReference type="InterPro" id="IPR005162">
    <property type="entry name" value="Retrotrans_gag_dom"/>
</dbReference>
<dbReference type="Gene3D" id="1.10.340.70">
    <property type="match status" value="2"/>
</dbReference>
<keyword evidence="4" id="KW-0255">Endonuclease</keyword>
<dbReference type="InterPro" id="IPR036397">
    <property type="entry name" value="RNaseH_sf"/>
</dbReference>
<feature type="compositionally biased region" description="Polar residues" evidence="7">
    <location>
        <begin position="376"/>
        <end position="397"/>
    </location>
</feature>
<protein>
    <recommendedName>
        <fullName evidence="8">Integrase catalytic domain-containing protein</fullName>
    </recommendedName>
</protein>
<reference evidence="9" key="1">
    <citation type="submission" date="2018-02" db="EMBL/GenBank/DDBJ databases">
        <authorList>
            <person name="Cohen D.B."/>
            <person name="Kent A.D."/>
        </authorList>
    </citation>
    <scope>NUCLEOTIDE SEQUENCE</scope>
</reference>
<evidence type="ECO:0000256" key="5">
    <source>
        <dbReference type="ARBA" id="ARBA00022801"/>
    </source>
</evidence>
<feature type="compositionally biased region" description="Gly residues" evidence="7">
    <location>
        <begin position="790"/>
        <end position="807"/>
    </location>
</feature>
<dbReference type="PANTHER" id="PTHR48475">
    <property type="entry name" value="RIBONUCLEASE H"/>
    <property type="match status" value="1"/>
</dbReference>
<feature type="compositionally biased region" description="Basic and acidic residues" evidence="7">
    <location>
        <begin position="583"/>
        <end position="619"/>
    </location>
</feature>
<feature type="compositionally biased region" description="Low complexity" evidence="7">
    <location>
        <begin position="774"/>
        <end position="789"/>
    </location>
</feature>
<dbReference type="InterPro" id="IPR019557">
    <property type="entry name" value="AminoTfrase-like_pln_mobile"/>
</dbReference>
<feature type="region of interest" description="Disordered" evidence="7">
    <location>
        <begin position="733"/>
        <end position="812"/>
    </location>
</feature>
<gene>
    <name evidence="9" type="ORF">FSB_LOCUS3690</name>
</gene>
<feature type="domain" description="Integrase catalytic" evidence="8">
    <location>
        <begin position="2358"/>
        <end position="2449"/>
    </location>
</feature>
<dbReference type="SUPFAM" id="SSF56672">
    <property type="entry name" value="DNA/RNA polymerases"/>
    <property type="match status" value="1"/>
</dbReference>
<keyword evidence="6" id="KW-0695">RNA-directed DNA polymerase</keyword>
<dbReference type="Pfam" id="PF17921">
    <property type="entry name" value="Integrase_H2C2"/>
    <property type="match status" value="1"/>
</dbReference>
<accession>A0A2N9ELX6</accession>
<evidence type="ECO:0000313" key="9">
    <source>
        <dbReference type="EMBL" id="SPC75808.1"/>
    </source>
</evidence>
<feature type="compositionally biased region" description="Basic and acidic residues" evidence="7">
    <location>
        <begin position="1048"/>
        <end position="1058"/>
    </location>
</feature>
<evidence type="ECO:0000259" key="8">
    <source>
        <dbReference type="PROSITE" id="PS50994"/>
    </source>
</evidence>
<feature type="compositionally biased region" description="Polar residues" evidence="7">
    <location>
        <begin position="353"/>
        <end position="362"/>
    </location>
</feature>
<feature type="compositionally biased region" description="Polar residues" evidence="7">
    <location>
        <begin position="1060"/>
        <end position="1072"/>
    </location>
</feature>
<name>A0A2N9ELX6_FAGSY</name>
<feature type="compositionally biased region" description="Polar residues" evidence="7">
    <location>
        <begin position="738"/>
        <end position="751"/>
    </location>
</feature>
<dbReference type="SUPFAM" id="SSF53098">
    <property type="entry name" value="Ribonuclease H-like"/>
    <property type="match status" value="2"/>
</dbReference>
<dbReference type="Pfam" id="PF13456">
    <property type="entry name" value="RVT_3"/>
    <property type="match status" value="1"/>
</dbReference>
<dbReference type="CDD" id="cd09274">
    <property type="entry name" value="RNase_HI_RT_Ty3"/>
    <property type="match status" value="1"/>
</dbReference>
<keyword evidence="2" id="KW-0548">Nucleotidyltransferase</keyword>
<dbReference type="Pfam" id="PF10536">
    <property type="entry name" value="PMD"/>
    <property type="match status" value="1"/>
</dbReference>